<dbReference type="PANTHER" id="PTHR43585">
    <property type="entry name" value="FUMIPYRROLE BIOSYNTHESIS PROTEIN C"/>
    <property type="match status" value="1"/>
</dbReference>
<keyword evidence="2 4" id="KW-0547">Nucleotide-binding</keyword>
<dbReference type="PROSITE" id="PS50975">
    <property type="entry name" value="ATP_GRASP"/>
    <property type="match status" value="1"/>
</dbReference>
<evidence type="ECO:0000256" key="2">
    <source>
        <dbReference type="ARBA" id="ARBA00022741"/>
    </source>
</evidence>
<dbReference type="InterPro" id="IPR011761">
    <property type="entry name" value="ATP-grasp"/>
</dbReference>
<dbReference type="SUPFAM" id="SSF56059">
    <property type="entry name" value="Glutathione synthetase ATP-binding domain-like"/>
    <property type="match status" value="1"/>
</dbReference>
<name>A0ABT4X7T2_9BACI</name>
<dbReference type="Gene3D" id="3.30.470.20">
    <property type="entry name" value="ATP-grasp fold, B domain"/>
    <property type="match status" value="1"/>
</dbReference>
<proteinExistence type="predicted"/>
<dbReference type="Pfam" id="PF13535">
    <property type="entry name" value="ATP-grasp_4"/>
    <property type="match status" value="1"/>
</dbReference>
<dbReference type="InterPro" id="IPR040570">
    <property type="entry name" value="LAL_C2"/>
</dbReference>
<dbReference type="RefSeq" id="WP_271341238.1">
    <property type="nucleotide sequence ID" value="NZ_JAQKAB010000008.1"/>
</dbReference>
<keyword evidence="7" id="KW-1185">Reference proteome</keyword>
<evidence type="ECO:0000256" key="1">
    <source>
        <dbReference type="ARBA" id="ARBA00022598"/>
    </source>
</evidence>
<keyword evidence="1" id="KW-0436">Ligase</keyword>
<dbReference type="Proteomes" id="UP001211894">
    <property type="component" value="Unassembled WGS sequence"/>
</dbReference>
<protein>
    <submittedName>
        <fullName evidence="6">ATP-grasp domain-containing protein</fullName>
    </submittedName>
</protein>
<evidence type="ECO:0000259" key="5">
    <source>
        <dbReference type="PROSITE" id="PS50975"/>
    </source>
</evidence>
<feature type="domain" description="ATP-grasp" evidence="5">
    <location>
        <begin position="110"/>
        <end position="297"/>
    </location>
</feature>
<dbReference type="PANTHER" id="PTHR43585:SF2">
    <property type="entry name" value="ATP-GRASP ENZYME FSQD"/>
    <property type="match status" value="1"/>
</dbReference>
<organism evidence="6 7">
    <name type="scientific">Bacillus changyiensis</name>
    <dbReference type="NCBI Taxonomy" id="3004103"/>
    <lineage>
        <taxon>Bacteria</taxon>
        <taxon>Bacillati</taxon>
        <taxon>Bacillota</taxon>
        <taxon>Bacilli</taxon>
        <taxon>Bacillales</taxon>
        <taxon>Bacillaceae</taxon>
        <taxon>Bacillus</taxon>
    </lineage>
</organism>
<reference evidence="6 7" key="1">
    <citation type="submission" date="2023-01" db="EMBL/GenBank/DDBJ databases">
        <title>Bacillus changyiensis sp. nov., isolated from a coastal deposit.</title>
        <authorList>
            <person name="Xiao G."/>
            <person name="Lai Q."/>
            <person name="Hu Z."/>
            <person name="Shao Z."/>
        </authorList>
    </citation>
    <scope>NUCLEOTIDE SEQUENCE [LARGE SCALE GENOMIC DNA]</scope>
    <source>
        <strain evidence="6 7">CLL-7-23</strain>
    </source>
</reference>
<sequence length="393" mass="44437">MRAALFISPRINVIEDARKAGYQSIIVYTTKNQMTDRMAELADEVFVFDWMNYAKSLHYTKSIHEQTPLFRIYGFGEYSVKLASFLSASLNIEGIGLSAVEKATNKQTMRNILNQHDQHYVFFDTVSSFEELLKAAEHSNYPFIIKPVSGAASMNVSKITSKQDLEAVQQQFTGEDVYICEEFLEGKEISVEAISFSGKHKVVAMTEKYTTGSPHFIETAHIVPYVPDQQAEIVEIVQSVLDIVELETGLSHTEVILTKSGPKIVETHVRPGGDGITDLVRIATGTSMFYALFLYDLYKIDLFPEKINYQFMASNQFFFFPEGKVTQIDGVEELQKMTSIENFQLPVKEGDVLQTPTDSTNRHGNIILYAKTQEELDRLILKVKSTLKVTTKK</sequence>
<dbReference type="EMBL" id="JAQKAB010000008">
    <property type="protein sequence ID" value="MDA7027397.1"/>
    <property type="molecule type" value="Genomic_DNA"/>
</dbReference>
<accession>A0ABT4X7T2</accession>
<evidence type="ECO:0000313" key="6">
    <source>
        <dbReference type="EMBL" id="MDA7027397.1"/>
    </source>
</evidence>
<comment type="caution">
    <text evidence="6">The sequence shown here is derived from an EMBL/GenBank/DDBJ whole genome shotgun (WGS) entry which is preliminary data.</text>
</comment>
<evidence type="ECO:0000256" key="3">
    <source>
        <dbReference type="ARBA" id="ARBA00022840"/>
    </source>
</evidence>
<dbReference type="InterPro" id="IPR052032">
    <property type="entry name" value="ATP-dep_AA_Ligase"/>
</dbReference>
<evidence type="ECO:0000313" key="7">
    <source>
        <dbReference type="Proteomes" id="UP001211894"/>
    </source>
</evidence>
<evidence type="ECO:0000256" key="4">
    <source>
        <dbReference type="PROSITE-ProRule" id="PRU00409"/>
    </source>
</evidence>
<keyword evidence="3 4" id="KW-0067">ATP-binding</keyword>
<dbReference type="Pfam" id="PF18603">
    <property type="entry name" value="LAL_C2"/>
    <property type="match status" value="1"/>
</dbReference>
<gene>
    <name evidence="6" type="ORF">PJ311_12445</name>
</gene>